<organism evidence="1 2">
    <name type="scientific">Mucuna pruriens</name>
    <name type="common">Velvet bean</name>
    <name type="synonym">Dolichos pruriens</name>
    <dbReference type="NCBI Taxonomy" id="157652"/>
    <lineage>
        <taxon>Eukaryota</taxon>
        <taxon>Viridiplantae</taxon>
        <taxon>Streptophyta</taxon>
        <taxon>Embryophyta</taxon>
        <taxon>Tracheophyta</taxon>
        <taxon>Spermatophyta</taxon>
        <taxon>Magnoliopsida</taxon>
        <taxon>eudicotyledons</taxon>
        <taxon>Gunneridae</taxon>
        <taxon>Pentapetalae</taxon>
        <taxon>rosids</taxon>
        <taxon>fabids</taxon>
        <taxon>Fabales</taxon>
        <taxon>Fabaceae</taxon>
        <taxon>Papilionoideae</taxon>
        <taxon>50 kb inversion clade</taxon>
        <taxon>NPAAA clade</taxon>
        <taxon>indigoferoid/millettioid clade</taxon>
        <taxon>Phaseoleae</taxon>
        <taxon>Mucuna</taxon>
    </lineage>
</organism>
<comment type="caution">
    <text evidence="1">The sequence shown here is derived from an EMBL/GenBank/DDBJ whole genome shotgun (WGS) entry which is preliminary data.</text>
</comment>
<dbReference type="AlphaFoldDB" id="A0A371EZD9"/>
<evidence type="ECO:0000313" key="1">
    <source>
        <dbReference type="EMBL" id="RDX71388.1"/>
    </source>
</evidence>
<sequence length="177" mass="20498">MFVHNSNSNNYNNLGTNRMTQLPVAWTQRKEEKDMKVVVEIIDAHDLMPKESELSHRTSTPLWNHKLLFRFDATKPYHHQTIEVSLYHERRPIPGETSLKGEGEGSLSNFPFREEVGEIGLKNLYCIITVQNQSSFFLSYFRTRKSLISNFTKSTKIQISNTTNLPRCSLPSQPQKI</sequence>
<keyword evidence="2" id="KW-1185">Reference proteome</keyword>
<dbReference type="Proteomes" id="UP000257109">
    <property type="component" value="Unassembled WGS sequence"/>
</dbReference>
<evidence type="ECO:0008006" key="3">
    <source>
        <dbReference type="Google" id="ProtNLM"/>
    </source>
</evidence>
<name>A0A371EZD9_MUCPR</name>
<accession>A0A371EZD9</accession>
<dbReference type="STRING" id="157652.A0A371EZD9"/>
<dbReference type="OrthoDB" id="67700at2759"/>
<proteinExistence type="predicted"/>
<dbReference type="EMBL" id="QJKJ01011351">
    <property type="protein sequence ID" value="RDX71388.1"/>
    <property type="molecule type" value="Genomic_DNA"/>
</dbReference>
<gene>
    <name evidence="1" type="ORF">CR513_49277</name>
</gene>
<protein>
    <recommendedName>
        <fullName evidence="3">C2 domain-containing protein</fullName>
    </recommendedName>
</protein>
<reference evidence="1" key="1">
    <citation type="submission" date="2018-05" db="EMBL/GenBank/DDBJ databases">
        <title>Draft genome of Mucuna pruriens seed.</title>
        <authorList>
            <person name="Nnadi N.E."/>
            <person name="Vos R."/>
            <person name="Hasami M.H."/>
            <person name="Devisetty U.K."/>
            <person name="Aguiy J.C."/>
        </authorList>
    </citation>
    <scope>NUCLEOTIDE SEQUENCE [LARGE SCALE GENOMIC DNA]</scope>
    <source>
        <strain evidence="1">JCA_2017</strain>
    </source>
</reference>
<dbReference type="InterPro" id="IPR035892">
    <property type="entry name" value="C2_domain_sf"/>
</dbReference>
<evidence type="ECO:0000313" key="2">
    <source>
        <dbReference type="Proteomes" id="UP000257109"/>
    </source>
</evidence>
<feature type="non-terminal residue" evidence="1">
    <location>
        <position position="1"/>
    </location>
</feature>
<dbReference type="SUPFAM" id="SSF49562">
    <property type="entry name" value="C2 domain (Calcium/lipid-binding domain, CaLB)"/>
    <property type="match status" value="1"/>
</dbReference>